<dbReference type="RefSeq" id="WP_179462273.1">
    <property type="nucleotide sequence ID" value="NZ_JACBZX010000001.1"/>
</dbReference>
<dbReference type="Pfam" id="PF01595">
    <property type="entry name" value="CNNM"/>
    <property type="match status" value="1"/>
</dbReference>
<dbReference type="SUPFAM" id="SSF54631">
    <property type="entry name" value="CBS-domain pair"/>
    <property type="match status" value="1"/>
</dbReference>
<evidence type="ECO:0000259" key="3">
    <source>
        <dbReference type="PROSITE" id="PS51846"/>
    </source>
</evidence>
<dbReference type="GO" id="GO:0016020">
    <property type="term" value="C:membrane"/>
    <property type="evidence" value="ECO:0007669"/>
    <property type="project" value="UniProtKB-UniRule"/>
</dbReference>
<dbReference type="InterPro" id="IPR051676">
    <property type="entry name" value="UPF0053_domain"/>
</dbReference>
<dbReference type="EMBL" id="JACBZX010000001">
    <property type="protein sequence ID" value="NYG36824.1"/>
    <property type="molecule type" value="Genomic_DNA"/>
</dbReference>
<evidence type="ECO:0000256" key="1">
    <source>
        <dbReference type="PROSITE-ProRule" id="PRU01193"/>
    </source>
</evidence>
<gene>
    <name evidence="4" type="ORF">BJY28_001293</name>
</gene>
<reference evidence="4 5" key="1">
    <citation type="submission" date="2020-07" db="EMBL/GenBank/DDBJ databases">
        <title>Sequencing the genomes of 1000 actinobacteria strains.</title>
        <authorList>
            <person name="Klenk H.-P."/>
        </authorList>
    </citation>
    <scope>NUCLEOTIDE SEQUENCE [LARGE SCALE GENOMIC DNA]</scope>
    <source>
        <strain evidence="4 5">DSM 24723</strain>
    </source>
</reference>
<proteinExistence type="predicted"/>
<dbReference type="AlphaFoldDB" id="A0A852X911"/>
<dbReference type="PANTHER" id="PTHR43099">
    <property type="entry name" value="UPF0053 PROTEIN YRKA"/>
    <property type="match status" value="1"/>
</dbReference>
<dbReference type="InterPro" id="IPR002550">
    <property type="entry name" value="CNNM"/>
</dbReference>
<evidence type="ECO:0000313" key="4">
    <source>
        <dbReference type="EMBL" id="NYG36824.1"/>
    </source>
</evidence>
<comment type="caution">
    <text evidence="4">The sequence shown here is derived from an EMBL/GenBank/DDBJ whole genome shotgun (WGS) entry which is preliminary data.</text>
</comment>
<keyword evidence="1 2" id="KW-1133">Transmembrane helix</keyword>
<feature type="transmembrane region" description="Helical" evidence="2">
    <location>
        <begin position="51"/>
        <end position="76"/>
    </location>
</feature>
<feature type="domain" description="CNNM transmembrane" evidence="3">
    <location>
        <begin position="1"/>
        <end position="202"/>
    </location>
</feature>
<dbReference type="Gene3D" id="3.10.580.10">
    <property type="entry name" value="CBS-domain"/>
    <property type="match status" value="1"/>
</dbReference>
<feature type="transmembrane region" description="Helical" evidence="2">
    <location>
        <begin position="96"/>
        <end position="118"/>
    </location>
</feature>
<dbReference type="PROSITE" id="PS51846">
    <property type="entry name" value="CNNM"/>
    <property type="match status" value="1"/>
</dbReference>
<evidence type="ECO:0000313" key="5">
    <source>
        <dbReference type="Proteomes" id="UP000592181"/>
    </source>
</evidence>
<feature type="transmembrane region" description="Helical" evidence="2">
    <location>
        <begin position="6"/>
        <end position="30"/>
    </location>
</feature>
<accession>A0A852X911</accession>
<sequence>MSAPVVILVTVLLIVLSAFFVIIEFALLGARRHRLEAEAETSRAARAALHGVNELTVMLAGAQLGITACTFALGAVTKPAVDHWLGPVLTDWGIPGGIASTASFLLSLLLVTFLHLVVGEMAPKSWAIARPETAAKLVALPARAFIWCVRPLLSFVNRMANRLVSASGVTPVDRAAVGGQDVDTIRHLVEHSASAGALEEGVGSPIAGVLELEQMTIGDLVGDNDELTAVSQDAVVRDVQAAAARTGHMRILVSGGERLQVVHVRDTLLQDDEAGLAEVVRPAMIMESSTPVYEALARSREASEQLVVVCHDGVPAGVVTIADMMRRVLPLGMGAEAEPAG</sequence>
<organism evidence="4 5">
    <name type="scientific">Janibacter alkaliphilus</name>
    <dbReference type="NCBI Taxonomy" id="1069963"/>
    <lineage>
        <taxon>Bacteria</taxon>
        <taxon>Bacillati</taxon>
        <taxon>Actinomycetota</taxon>
        <taxon>Actinomycetes</taxon>
        <taxon>Micrococcales</taxon>
        <taxon>Intrasporangiaceae</taxon>
        <taxon>Janibacter</taxon>
    </lineage>
</organism>
<evidence type="ECO:0000256" key="2">
    <source>
        <dbReference type="SAM" id="Phobius"/>
    </source>
</evidence>
<dbReference type="Proteomes" id="UP000592181">
    <property type="component" value="Unassembled WGS sequence"/>
</dbReference>
<dbReference type="PANTHER" id="PTHR43099:SF5">
    <property type="entry name" value="HLYC_CORC FAMILY TRANSPORTER"/>
    <property type="match status" value="1"/>
</dbReference>
<dbReference type="InterPro" id="IPR046342">
    <property type="entry name" value="CBS_dom_sf"/>
</dbReference>
<keyword evidence="5" id="KW-1185">Reference proteome</keyword>
<name>A0A852X911_9MICO</name>
<protein>
    <submittedName>
        <fullName evidence="4">CBS domain containing-hemolysin-like protein</fullName>
    </submittedName>
</protein>
<keyword evidence="1 2" id="KW-0472">Membrane</keyword>
<keyword evidence="1 2" id="KW-0812">Transmembrane</keyword>